<feature type="transmembrane region" description="Helical" evidence="2">
    <location>
        <begin position="53"/>
        <end position="73"/>
    </location>
</feature>
<dbReference type="AlphaFoldDB" id="A0A076ELN4"/>
<dbReference type="GO" id="GO:0016301">
    <property type="term" value="F:kinase activity"/>
    <property type="evidence" value="ECO:0007669"/>
    <property type="project" value="UniProtKB-KW"/>
</dbReference>
<sequence length="222" mass="24364">MRHFEFTVDRPYAKSVNQTFADMRRLQVSAIVVALLFAAAAVGLILLAHPWSIILGVVVAIAALTSVWVAFWVPKKVGSIEELYAKSPLVPAVVSEVHPRAVTLLSLIDVAKPSAGRTSYALVTRNVPIRSGQKQRVGDRVPSVALLNDRSTHSDAATWEMVSPMPIAWGTRDAAVRSRAEDAIDQAEWDFLQSRIAESEHIRTSPDQRVAVSEHDLPEGLR</sequence>
<organism evidence="3 4">
    <name type="scientific">Rhodococcus opacus</name>
    <name type="common">Nocardia opaca</name>
    <dbReference type="NCBI Taxonomy" id="37919"/>
    <lineage>
        <taxon>Bacteria</taxon>
        <taxon>Bacillati</taxon>
        <taxon>Actinomycetota</taxon>
        <taxon>Actinomycetes</taxon>
        <taxon>Mycobacteriales</taxon>
        <taxon>Nocardiaceae</taxon>
        <taxon>Rhodococcus</taxon>
    </lineage>
</organism>
<accession>A0A076ELN4</accession>
<feature type="transmembrane region" description="Helical" evidence="2">
    <location>
        <begin position="28"/>
        <end position="47"/>
    </location>
</feature>
<dbReference type="EMBL" id="CP008947">
    <property type="protein sequence ID" value="AII06117.1"/>
    <property type="molecule type" value="Genomic_DNA"/>
</dbReference>
<keyword evidence="3" id="KW-0808">Transferase</keyword>
<evidence type="ECO:0000313" key="4">
    <source>
        <dbReference type="Proteomes" id="UP000028488"/>
    </source>
</evidence>
<evidence type="ECO:0000256" key="2">
    <source>
        <dbReference type="SAM" id="Phobius"/>
    </source>
</evidence>
<dbReference type="Pfam" id="PF11580">
    <property type="entry name" value="DUF3239"/>
    <property type="match status" value="1"/>
</dbReference>
<keyword evidence="3" id="KW-0418">Kinase</keyword>
<evidence type="ECO:0000256" key="1">
    <source>
        <dbReference type="SAM" id="MobiDB-lite"/>
    </source>
</evidence>
<name>A0A076ELN4_RHOOP</name>
<keyword evidence="2" id="KW-1133">Transmembrane helix</keyword>
<dbReference type="InterPro" id="IPR023124">
    <property type="entry name" value="DUF3239_dom_sf"/>
</dbReference>
<dbReference type="RefSeq" id="WP_128639870.1">
    <property type="nucleotide sequence ID" value="NZ_CP008947.1"/>
</dbReference>
<keyword evidence="2" id="KW-0472">Membrane</keyword>
<dbReference type="InterPro" id="IPR021632">
    <property type="entry name" value="DUF3239"/>
</dbReference>
<protein>
    <submittedName>
        <fullName evidence="3">Histidine kinase</fullName>
    </submittedName>
</protein>
<dbReference type="Gene3D" id="2.40.410.10">
    <property type="entry name" value="putative membrane protein from Corynebacterium diphtheriae superfamily"/>
    <property type="match status" value="1"/>
</dbReference>
<dbReference type="Proteomes" id="UP000028488">
    <property type="component" value="Chromosome"/>
</dbReference>
<feature type="region of interest" description="Disordered" evidence="1">
    <location>
        <begin position="200"/>
        <end position="222"/>
    </location>
</feature>
<reference evidence="3 4" key="1">
    <citation type="submission" date="2014-07" db="EMBL/GenBank/DDBJ databases">
        <title>Genome Sequence of Rhodococcus opacus Strain R7, a Biodegrader of Mono- and Polycyclic Aromatic Hydrocarbons.</title>
        <authorList>
            <person name="Di Gennaro P."/>
            <person name="Zampolli J."/>
            <person name="Presti I."/>
            <person name="Cappelletti M."/>
            <person name="D'Ursi P."/>
            <person name="Orro A."/>
            <person name="Mezzelani A."/>
            <person name="Milanesi L."/>
        </authorList>
    </citation>
    <scope>NUCLEOTIDE SEQUENCE [LARGE SCALE GENOMIC DNA]</scope>
    <source>
        <strain evidence="3 4">R7</strain>
    </source>
</reference>
<proteinExistence type="predicted"/>
<evidence type="ECO:0000313" key="3">
    <source>
        <dbReference type="EMBL" id="AII06117.1"/>
    </source>
</evidence>
<keyword evidence="2" id="KW-0812">Transmembrane</keyword>
<gene>
    <name evidence="3" type="ORF">EP51_16500</name>
</gene>
<dbReference type="eggNOG" id="ENOG5032V6C">
    <property type="taxonomic scope" value="Bacteria"/>
</dbReference>